<dbReference type="EMBL" id="WLYL01000039">
    <property type="protein sequence ID" value="MTD11934.1"/>
    <property type="molecule type" value="Genomic_DNA"/>
</dbReference>
<proteinExistence type="predicted"/>
<dbReference type="Proteomes" id="UP000473854">
    <property type="component" value="Unassembled WGS sequence"/>
</dbReference>
<gene>
    <name evidence="2" type="ORF">GIX10_10935</name>
</gene>
<evidence type="ECO:0000313" key="2">
    <source>
        <dbReference type="EMBL" id="MTD11934.1"/>
    </source>
</evidence>
<accession>A0A6L6GJK1</accession>
<feature type="signal peptide" evidence="1">
    <location>
        <begin position="1"/>
        <end position="19"/>
    </location>
</feature>
<evidence type="ECO:0000256" key="1">
    <source>
        <dbReference type="SAM" id="SignalP"/>
    </source>
</evidence>
<sequence>MQKILILVGSIFVMHSAYAGVLEPKRTDPGAIKVDKNFRLETDLGYLVNNSSSKMAVQSKTI</sequence>
<name>A0A6L6GJK1_9GAMM</name>
<feature type="chain" id="PRO_5026889685" evidence="1">
    <location>
        <begin position="20"/>
        <end position="62"/>
    </location>
</feature>
<keyword evidence="1" id="KW-0732">Signal</keyword>
<dbReference type="AlphaFoldDB" id="A0A6L6GJK1"/>
<dbReference type="RefSeq" id="WP_154773486.1">
    <property type="nucleotide sequence ID" value="NZ_WLYL01000039.1"/>
</dbReference>
<comment type="caution">
    <text evidence="2">The sequence shown here is derived from an EMBL/GenBank/DDBJ whole genome shotgun (WGS) entry which is preliminary data.</text>
</comment>
<reference evidence="2 3" key="1">
    <citation type="submission" date="2019-11" db="EMBL/GenBank/DDBJ databases">
        <authorList>
            <person name="An D."/>
        </authorList>
    </citation>
    <scope>NUCLEOTIDE SEQUENCE [LARGE SCALE GENOMIC DNA]</scope>
    <source>
        <strain evidence="2 3">YIM 103518</strain>
    </source>
</reference>
<evidence type="ECO:0000313" key="3">
    <source>
        <dbReference type="Proteomes" id="UP000473854"/>
    </source>
</evidence>
<protein>
    <submittedName>
        <fullName evidence="2">Uncharacterized protein</fullName>
    </submittedName>
</protein>
<organism evidence="2 3">
    <name type="scientific">Acinetobacter faecalis</name>
    <dbReference type="NCBI Taxonomy" id="2665161"/>
    <lineage>
        <taxon>Bacteria</taxon>
        <taxon>Pseudomonadati</taxon>
        <taxon>Pseudomonadota</taxon>
        <taxon>Gammaproteobacteria</taxon>
        <taxon>Moraxellales</taxon>
        <taxon>Moraxellaceae</taxon>
        <taxon>Acinetobacter</taxon>
    </lineage>
</organism>